<dbReference type="Pfam" id="PF12056">
    <property type="entry name" value="DUF3537"/>
    <property type="match status" value="1"/>
</dbReference>
<feature type="transmembrane region" description="Helical" evidence="5">
    <location>
        <begin position="37"/>
        <end position="55"/>
    </location>
</feature>
<comment type="caution">
    <text evidence="6">The sequence shown here is derived from an EMBL/GenBank/DDBJ whole genome shotgun (WGS) entry which is preliminary data.</text>
</comment>
<comment type="caution">
    <text evidence="3">Lacks conserved residue(s) required for the propagation of feature annotation.</text>
</comment>
<evidence type="ECO:0008006" key="8">
    <source>
        <dbReference type="Google" id="ProtNLM"/>
    </source>
</evidence>
<dbReference type="PANTHER" id="PTHR31963">
    <property type="entry name" value="RAS GUANINE NUCLEOTIDE EXCHANGE FACTOR K"/>
    <property type="match status" value="1"/>
</dbReference>
<evidence type="ECO:0000256" key="3">
    <source>
        <dbReference type="PROSITE-ProRule" id="PRU01191"/>
    </source>
</evidence>
<feature type="region of interest" description="SAW" evidence="3">
    <location>
        <begin position="654"/>
        <end position="728"/>
    </location>
</feature>
<keyword evidence="5" id="KW-1133">Transmembrane helix</keyword>
<feature type="compositionally biased region" description="Low complexity" evidence="4">
    <location>
        <begin position="278"/>
        <end position="291"/>
    </location>
</feature>
<feature type="transmembrane region" description="Helical" evidence="5">
    <location>
        <begin position="130"/>
        <end position="148"/>
    </location>
</feature>
<dbReference type="EMBL" id="QGKW02000276">
    <property type="protein sequence ID" value="KAF2607779.1"/>
    <property type="molecule type" value="Genomic_DNA"/>
</dbReference>
<protein>
    <recommendedName>
        <fullName evidence="8">Scarecrow-like protein 5</fullName>
    </recommendedName>
</protein>
<feature type="region of interest" description="Leucine repeat I (LRI)" evidence="3">
    <location>
        <begin position="356"/>
        <end position="416"/>
    </location>
</feature>
<dbReference type="InterPro" id="IPR021924">
    <property type="entry name" value="DUF3537"/>
</dbReference>
<name>A0A8S9LP90_BRACR</name>
<comment type="similarity">
    <text evidence="3">Belongs to the GRAS family.</text>
</comment>
<feature type="region of interest" description="Leucine repeat II (LRII)" evidence="3">
    <location>
        <begin position="516"/>
        <end position="548"/>
    </location>
</feature>
<feature type="region of interest" description="VHIID" evidence="3">
    <location>
        <begin position="435"/>
        <end position="500"/>
    </location>
</feature>
<proteinExistence type="inferred from homology"/>
<dbReference type="InterPro" id="IPR005202">
    <property type="entry name" value="TF_GRAS"/>
</dbReference>
<dbReference type="Pfam" id="PF03514">
    <property type="entry name" value="GRAS"/>
    <property type="match status" value="1"/>
</dbReference>
<dbReference type="PROSITE" id="PS50985">
    <property type="entry name" value="GRAS"/>
    <property type="match status" value="1"/>
</dbReference>
<evidence type="ECO:0000256" key="5">
    <source>
        <dbReference type="SAM" id="Phobius"/>
    </source>
</evidence>
<evidence type="ECO:0000256" key="1">
    <source>
        <dbReference type="ARBA" id="ARBA00023015"/>
    </source>
</evidence>
<feature type="short sequence motif" description="VHIID" evidence="3">
    <location>
        <begin position="466"/>
        <end position="470"/>
    </location>
</feature>
<keyword evidence="5" id="KW-0812">Transmembrane</keyword>
<reference evidence="6" key="1">
    <citation type="submission" date="2019-12" db="EMBL/GenBank/DDBJ databases">
        <title>Genome sequencing and annotation of Brassica cretica.</title>
        <authorList>
            <person name="Studholme D.J."/>
            <person name="Sarris P.F."/>
        </authorList>
    </citation>
    <scope>NUCLEOTIDE SEQUENCE</scope>
    <source>
        <strain evidence="6">PFS-001/15</strain>
        <tissue evidence="6">Leaf</tissue>
    </source>
</reference>
<dbReference type="PANTHER" id="PTHR31963:SF14">
    <property type="entry name" value="EXTRACELLULAR LIGAND-GATED ION CHANNEL PROTEIN (DUF3537)"/>
    <property type="match status" value="1"/>
</dbReference>
<evidence type="ECO:0000256" key="4">
    <source>
        <dbReference type="SAM" id="MobiDB-lite"/>
    </source>
</evidence>
<evidence type="ECO:0000313" key="7">
    <source>
        <dbReference type="Proteomes" id="UP000712281"/>
    </source>
</evidence>
<sequence>MSAYKIWWYASGGSQIPFLGNVILSDTVACVMELCSWLYRTTVIFLVCVLFRLICHLQILRLQDFAKLFQIDSDVGSILSEHLRIRRHLRIISHRYRSFILCLLVLVTGSQFSSLLITTKAYTEVNMYRAGELALCSMTLVTALLILLRSASKITHKAQAVTCLAAKWHVCATLESFEIADGETPTLVARNSHSNKGNDVITLTESDSDDYGDEEDDLDNNNIIPAYAFSTISFQKRQALVSYFENNRAGITVYGFTLDRGTLHTIFGLEFPVSHSNNNNNTSHLSPDNNNSPLSGSSATNNNETELSLMLKDLETAMMEPDLDNSFNGYEFGQQQQQHRAASSAMYRSMEMISRGDLKGTLYECAKAVENCDVAMTDWLISQLQQMVSVSGEPVQRLGAYMLEGLVARLASSGSSIYKALRCKDPTGPELLTYMHILYEACPYFKFGYESANGAIAEAVKNESFVHIIDFQISQGGQWVSLIRALGARPGGPPRVRITGIDDPRSSFARQGGLELVGQRLGKLAEMCGVPFEFNGAALCCTEVEIEKLGVRNGEALAVNFPLVLHHMPDESVTVENHRDRLLRLVKRLSPNVVTLVEQEANTNTAPFLPRFVETMNHYLAVFESIDVKLARDHKERINVEQHCLAREVVNLIACEGVEREERHEPLGKWRSRFHMAGFKPYPLSSYVNATIKGLLESYSEKYTLEERDGALYLGWKNQPLITSCAWR</sequence>
<feature type="region of interest" description="Disordered" evidence="4">
    <location>
        <begin position="278"/>
        <end position="302"/>
    </location>
</feature>
<keyword evidence="5" id="KW-0472">Membrane</keyword>
<keyword evidence="2" id="KW-0804">Transcription</keyword>
<dbReference type="AlphaFoldDB" id="A0A8S9LP90"/>
<gene>
    <name evidence="6" type="ORF">F2Q68_00043501</name>
</gene>
<dbReference type="Proteomes" id="UP000712281">
    <property type="component" value="Unassembled WGS sequence"/>
</dbReference>
<evidence type="ECO:0000313" key="6">
    <source>
        <dbReference type="EMBL" id="KAF2607779.1"/>
    </source>
</evidence>
<feature type="transmembrane region" description="Helical" evidence="5">
    <location>
        <begin position="96"/>
        <end position="118"/>
    </location>
</feature>
<organism evidence="6 7">
    <name type="scientific">Brassica cretica</name>
    <name type="common">Mustard</name>
    <dbReference type="NCBI Taxonomy" id="69181"/>
    <lineage>
        <taxon>Eukaryota</taxon>
        <taxon>Viridiplantae</taxon>
        <taxon>Streptophyta</taxon>
        <taxon>Embryophyta</taxon>
        <taxon>Tracheophyta</taxon>
        <taxon>Spermatophyta</taxon>
        <taxon>Magnoliopsida</taxon>
        <taxon>eudicotyledons</taxon>
        <taxon>Gunneridae</taxon>
        <taxon>Pentapetalae</taxon>
        <taxon>rosids</taxon>
        <taxon>malvids</taxon>
        <taxon>Brassicales</taxon>
        <taxon>Brassicaceae</taxon>
        <taxon>Brassiceae</taxon>
        <taxon>Brassica</taxon>
    </lineage>
</organism>
<accession>A0A8S9LP90</accession>
<keyword evidence="1" id="KW-0805">Transcription regulation</keyword>
<evidence type="ECO:0000256" key="2">
    <source>
        <dbReference type="ARBA" id="ARBA00023163"/>
    </source>
</evidence>
<feature type="compositionally biased region" description="Polar residues" evidence="4">
    <location>
        <begin position="292"/>
        <end position="302"/>
    </location>
</feature>